<sequence length="320" mass="36453">MQLSGSKEAEAEEVGCVSHEDESIGQDVPTADGNCFPSGDCSTLEAMLDDLAIAWVDESLAQPEASISNRSARLLHKAKAYKRVRKQYFDRKQRSQNSATGRSSWSALPTQSQRHMHLLGDYPEPLTLEQLLASQKEQKAYLKRQAAMIHVDEILQKAKDAECIGSWKKEYHKKQRSLSAVYRQKNSEAIKQEALDRIQYAPFDTNKKQMLIMLPTQLEQEKMKPKPAIAGEPPPPHLDKGVLLMMEKERAKKDKMLYRQVHRLSDYIDSKVTEPVQGSRAELEDASQNLALALQLQMRLRRRRDVLTQLKMTTHPTAFL</sequence>
<accession>A0A3P6TD56</accession>
<dbReference type="EMBL" id="UYRU01044308">
    <property type="protein sequence ID" value="VDK86086.1"/>
    <property type="molecule type" value="Genomic_DNA"/>
</dbReference>
<dbReference type="OrthoDB" id="6273752at2759"/>
<name>A0A3P6TD56_DIBLA</name>
<feature type="region of interest" description="Disordered" evidence="1">
    <location>
        <begin position="90"/>
        <end position="109"/>
    </location>
</feature>
<reference evidence="2 3" key="1">
    <citation type="submission" date="2018-11" db="EMBL/GenBank/DDBJ databases">
        <authorList>
            <consortium name="Pathogen Informatics"/>
        </authorList>
    </citation>
    <scope>NUCLEOTIDE SEQUENCE [LARGE SCALE GENOMIC DNA]</scope>
</reference>
<evidence type="ECO:0000256" key="1">
    <source>
        <dbReference type="SAM" id="MobiDB-lite"/>
    </source>
</evidence>
<gene>
    <name evidence="2" type="ORF">DILT_LOCUS3821</name>
</gene>
<proteinExistence type="predicted"/>
<feature type="compositionally biased region" description="Polar residues" evidence="1">
    <location>
        <begin position="95"/>
        <end position="109"/>
    </location>
</feature>
<feature type="region of interest" description="Disordered" evidence="1">
    <location>
        <begin position="1"/>
        <end position="30"/>
    </location>
</feature>
<organism evidence="2 3">
    <name type="scientific">Dibothriocephalus latus</name>
    <name type="common">Fish tapeworm</name>
    <name type="synonym">Diphyllobothrium latum</name>
    <dbReference type="NCBI Taxonomy" id="60516"/>
    <lineage>
        <taxon>Eukaryota</taxon>
        <taxon>Metazoa</taxon>
        <taxon>Spiralia</taxon>
        <taxon>Lophotrochozoa</taxon>
        <taxon>Platyhelminthes</taxon>
        <taxon>Cestoda</taxon>
        <taxon>Eucestoda</taxon>
        <taxon>Diphyllobothriidea</taxon>
        <taxon>Diphyllobothriidae</taxon>
        <taxon>Dibothriocephalus</taxon>
    </lineage>
</organism>
<evidence type="ECO:0000313" key="3">
    <source>
        <dbReference type="Proteomes" id="UP000281553"/>
    </source>
</evidence>
<protein>
    <submittedName>
        <fullName evidence="2">Uncharacterized protein</fullName>
    </submittedName>
</protein>
<keyword evidence="3" id="KW-1185">Reference proteome</keyword>
<dbReference type="AlphaFoldDB" id="A0A3P6TD56"/>
<evidence type="ECO:0000313" key="2">
    <source>
        <dbReference type="EMBL" id="VDK86086.1"/>
    </source>
</evidence>
<dbReference type="Proteomes" id="UP000281553">
    <property type="component" value="Unassembled WGS sequence"/>
</dbReference>